<dbReference type="GO" id="GO:0005886">
    <property type="term" value="C:plasma membrane"/>
    <property type="evidence" value="ECO:0007669"/>
    <property type="project" value="UniProtKB-SubCell"/>
</dbReference>
<evidence type="ECO:0000256" key="12">
    <source>
        <dbReference type="ARBA" id="ARBA00023012"/>
    </source>
</evidence>
<dbReference type="AlphaFoldDB" id="A0A927MN64"/>
<keyword evidence="6" id="KW-0808">Transferase</keyword>
<evidence type="ECO:0000256" key="14">
    <source>
        <dbReference type="SAM" id="Phobius"/>
    </source>
</evidence>
<sequence length="367" mass="42500">MGVILATILSAASLSILINAVIGYVIQSTVGSGMVMEFINLIGKRRVFNVLDSPWPFFLKQLCFILLAMFYFFLFYKHEKRRVFLKDLNQLIADTKKYVINPEKRVIPVYRDKNLVRLTESINMIINKMDTVIEEERSAQKTKNDLITNVSHDLRTPLTSILGYLALIIEDNYKDEVELRYYIDIAYEKSTKLHRLIQDLFEYTRVQNHQLTVEKVPLNIKEMLGQLAEHYRIQFEQMQFVCKETYSSEALIIEADGNLLIRVFENLLSNALKYGTKKKQIDISAYVKDDDIVVEVTSYGEPIRAMDLPHIFERFYQVDKSRGLHSDSSGLGLAIAKSIVDMHDGEIKVISEEEKTVFAVYLKWLNV</sequence>
<dbReference type="PANTHER" id="PTHR45528:SF1">
    <property type="entry name" value="SENSOR HISTIDINE KINASE CPXA"/>
    <property type="match status" value="1"/>
</dbReference>
<comment type="subcellular location">
    <subcellularLocation>
        <location evidence="2">Cell membrane</location>
        <topology evidence="2">Multi-pass membrane protein</topology>
    </subcellularLocation>
</comment>
<evidence type="ECO:0000256" key="11">
    <source>
        <dbReference type="ARBA" id="ARBA00022989"/>
    </source>
</evidence>
<evidence type="ECO:0000313" key="16">
    <source>
        <dbReference type="EMBL" id="MBE1555957.1"/>
    </source>
</evidence>
<keyword evidence="9 16" id="KW-0418">Kinase</keyword>
<dbReference type="PANTHER" id="PTHR45528">
    <property type="entry name" value="SENSOR HISTIDINE KINASE CPXA"/>
    <property type="match status" value="1"/>
</dbReference>
<feature type="transmembrane region" description="Helical" evidence="14">
    <location>
        <begin position="57"/>
        <end position="76"/>
    </location>
</feature>
<comment type="catalytic activity">
    <reaction evidence="1">
        <text>ATP + protein L-histidine = ADP + protein N-phospho-L-histidine.</text>
        <dbReference type="EC" id="2.7.13.3"/>
    </reaction>
</comment>
<reference evidence="16" key="1">
    <citation type="submission" date="2020-10" db="EMBL/GenBank/DDBJ databases">
        <title>Genomic Encyclopedia of Type Strains, Phase IV (KMG-IV): sequencing the most valuable type-strain genomes for metagenomic binning, comparative biology and taxonomic classification.</title>
        <authorList>
            <person name="Goeker M."/>
        </authorList>
    </citation>
    <scope>NUCLEOTIDE SEQUENCE</scope>
    <source>
        <strain evidence="16">DSM 13886</strain>
    </source>
</reference>
<evidence type="ECO:0000256" key="10">
    <source>
        <dbReference type="ARBA" id="ARBA00022840"/>
    </source>
</evidence>
<dbReference type="InterPro" id="IPR003594">
    <property type="entry name" value="HATPase_dom"/>
</dbReference>
<evidence type="ECO:0000256" key="8">
    <source>
        <dbReference type="ARBA" id="ARBA00022741"/>
    </source>
</evidence>
<keyword evidence="12" id="KW-0902">Two-component regulatory system</keyword>
<dbReference type="RefSeq" id="WP_192599643.1">
    <property type="nucleotide sequence ID" value="NZ_JADBEL010000019.1"/>
</dbReference>
<dbReference type="EC" id="2.7.13.3" evidence="3"/>
<evidence type="ECO:0000313" key="17">
    <source>
        <dbReference type="Proteomes" id="UP000658225"/>
    </source>
</evidence>
<feature type="domain" description="Histidine kinase" evidence="15">
    <location>
        <begin position="149"/>
        <end position="366"/>
    </location>
</feature>
<evidence type="ECO:0000259" key="15">
    <source>
        <dbReference type="PROSITE" id="PS50109"/>
    </source>
</evidence>
<evidence type="ECO:0000256" key="4">
    <source>
        <dbReference type="ARBA" id="ARBA00022475"/>
    </source>
</evidence>
<evidence type="ECO:0000256" key="5">
    <source>
        <dbReference type="ARBA" id="ARBA00022553"/>
    </source>
</evidence>
<dbReference type="Proteomes" id="UP000658225">
    <property type="component" value="Unassembled WGS sequence"/>
</dbReference>
<keyword evidence="5" id="KW-0597">Phosphoprotein</keyword>
<dbReference type="InterPro" id="IPR036890">
    <property type="entry name" value="HATPase_C_sf"/>
</dbReference>
<dbReference type="Pfam" id="PF02518">
    <property type="entry name" value="HATPase_c"/>
    <property type="match status" value="1"/>
</dbReference>
<dbReference type="GO" id="GO:0005524">
    <property type="term" value="F:ATP binding"/>
    <property type="evidence" value="ECO:0007669"/>
    <property type="project" value="UniProtKB-KW"/>
</dbReference>
<gene>
    <name evidence="16" type="ORF">H4683_003078</name>
</gene>
<proteinExistence type="predicted"/>
<name>A0A927MN64_9BACL</name>
<dbReference type="InterPro" id="IPR004358">
    <property type="entry name" value="Sig_transdc_His_kin-like_C"/>
</dbReference>
<evidence type="ECO:0000256" key="2">
    <source>
        <dbReference type="ARBA" id="ARBA00004651"/>
    </source>
</evidence>
<keyword evidence="8" id="KW-0547">Nucleotide-binding</keyword>
<keyword evidence="17" id="KW-1185">Reference proteome</keyword>
<organism evidence="16 17">
    <name type="scientific">Sporosarcina limicola</name>
    <dbReference type="NCBI Taxonomy" id="34101"/>
    <lineage>
        <taxon>Bacteria</taxon>
        <taxon>Bacillati</taxon>
        <taxon>Bacillota</taxon>
        <taxon>Bacilli</taxon>
        <taxon>Bacillales</taxon>
        <taxon>Caryophanaceae</taxon>
        <taxon>Sporosarcina</taxon>
    </lineage>
</organism>
<keyword evidence="4" id="KW-1003">Cell membrane</keyword>
<accession>A0A927MN64</accession>
<dbReference type="SUPFAM" id="SSF47384">
    <property type="entry name" value="Homodimeric domain of signal transducing histidine kinase"/>
    <property type="match status" value="1"/>
</dbReference>
<dbReference type="Gene3D" id="3.30.565.10">
    <property type="entry name" value="Histidine kinase-like ATPase, C-terminal domain"/>
    <property type="match status" value="1"/>
</dbReference>
<dbReference type="CDD" id="cd00082">
    <property type="entry name" value="HisKA"/>
    <property type="match status" value="1"/>
</dbReference>
<comment type="caution">
    <text evidence="16">The sequence shown here is derived from an EMBL/GenBank/DDBJ whole genome shotgun (WGS) entry which is preliminary data.</text>
</comment>
<dbReference type="EMBL" id="JADBEL010000019">
    <property type="protein sequence ID" value="MBE1555957.1"/>
    <property type="molecule type" value="Genomic_DNA"/>
</dbReference>
<evidence type="ECO:0000256" key="1">
    <source>
        <dbReference type="ARBA" id="ARBA00000085"/>
    </source>
</evidence>
<evidence type="ECO:0000256" key="9">
    <source>
        <dbReference type="ARBA" id="ARBA00022777"/>
    </source>
</evidence>
<dbReference type="SMART" id="SM00387">
    <property type="entry name" value="HATPase_c"/>
    <property type="match status" value="1"/>
</dbReference>
<dbReference type="PRINTS" id="PR00344">
    <property type="entry name" value="BCTRLSENSOR"/>
</dbReference>
<dbReference type="InterPro" id="IPR050398">
    <property type="entry name" value="HssS/ArlS-like"/>
</dbReference>
<evidence type="ECO:0000256" key="6">
    <source>
        <dbReference type="ARBA" id="ARBA00022679"/>
    </source>
</evidence>
<dbReference type="Gene3D" id="1.10.287.130">
    <property type="match status" value="1"/>
</dbReference>
<evidence type="ECO:0000256" key="3">
    <source>
        <dbReference type="ARBA" id="ARBA00012438"/>
    </source>
</evidence>
<protein>
    <recommendedName>
        <fullName evidence="3">histidine kinase</fullName>
        <ecNumber evidence="3">2.7.13.3</ecNumber>
    </recommendedName>
</protein>
<dbReference type="FunFam" id="1.10.287.130:FF:000008">
    <property type="entry name" value="Two-component sensor histidine kinase"/>
    <property type="match status" value="1"/>
</dbReference>
<keyword evidence="11 14" id="KW-1133">Transmembrane helix</keyword>
<dbReference type="CDD" id="cd00075">
    <property type="entry name" value="HATPase"/>
    <property type="match status" value="1"/>
</dbReference>
<dbReference type="GO" id="GO:0000155">
    <property type="term" value="F:phosphorelay sensor kinase activity"/>
    <property type="evidence" value="ECO:0007669"/>
    <property type="project" value="InterPro"/>
</dbReference>
<keyword evidence="13 14" id="KW-0472">Membrane</keyword>
<dbReference type="PROSITE" id="PS50109">
    <property type="entry name" value="HIS_KIN"/>
    <property type="match status" value="1"/>
</dbReference>
<dbReference type="Pfam" id="PF00512">
    <property type="entry name" value="HisKA"/>
    <property type="match status" value="1"/>
</dbReference>
<dbReference type="SUPFAM" id="SSF55874">
    <property type="entry name" value="ATPase domain of HSP90 chaperone/DNA topoisomerase II/histidine kinase"/>
    <property type="match status" value="1"/>
</dbReference>
<dbReference type="SMART" id="SM00388">
    <property type="entry name" value="HisKA"/>
    <property type="match status" value="1"/>
</dbReference>
<keyword evidence="10" id="KW-0067">ATP-binding</keyword>
<dbReference type="FunFam" id="3.30.565.10:FF:000013">
    <property type="entry name" value="Two-component sensor histidine kinase"/>
    <property type="match status" value="1"/>
</dbReference>
<dbReference type="InterPro" id="IPR036097">
    <property type="entry name" value="HisK_dim/P_sf"/>
</dbReference>
<dbReference type="InterPro" id="IPR005467">
    <property type="entry name" value="His_kinase_dom"/>
</dbReference>
<evidence type="ECO:0000256" key="7">
    <source>
        <dbReference type="ARBA" id="ARBA00022692"/>
    </source>
</evidence>
<evidence type="ECO:0000256" key="13">
    <source>
        <dbReference type="ARBA" id="ARBA00023136"/>
    </source>
</evidence>
<keyword evidence="7 14" id="KW-0812">Transmembrane</keyword>
<dbReference type="InterPro" id="IPR003661">
    <property type="entry name" value="HisK_dim/P_dom"/>
</dbReference>